<dbReference type="RefSeq" id="WP_146382201.1">
    <property type="nucleotide sequence ID" value="NZ_VOEJ01000005.1"/>
</dbReference>
<dbReference type="AlphaFoldDB" id="A0A563UCC3"/>
<comment type="caution">
    <text evidence="2">The sequence shown here is derived from an EMBL/GenBank/DDBJ whole genome shotgun (WGS) entry which is preliminary data.</text>
</comment>
<keyword evidence="1" id="KW-0732">Signal</keyword>
<feature type="chain" id="PRO_5021721863" evidence="1">
    <location>
        <begin position="21"/>
        <end position="65"/>
    </location>
</feature>
<evidence type="ECO:0000313" key="3">
    <source>
        <dbReference type="Proteomes" id="UP000320042"/>
    </source>
</evidence>
<evidence type="ECO:0000313" key="2">
    <source>
        <dbReference type="EMBL" id="TWR29017.1"/>
    </source>
</evidence>
<gene>
    <name evidence="2" type="ORF">FPZ43_12200</name>
</gene>
<protein>
    <submittedName>
        <fullName evidence="2">Uncharacterized protein</fullName>
    </submittedName>
</protein>
<reference evidence="2 3" key="1">
    <citation type="submission" date="2019-07" db="EMBL/GenBank/DDBJ databases">
        <authorList>
            <person name="Kim J."/>
        </authorList>
    </citation>
    <scope>NUCLEOTIDE SEQUENCE [LARGE SCALE GENOMIC DNA]</scope>
    <source>
        <strain evidence="3">dk17</strain>
    </source>
</reference>
<organism evidence="2 3">
    <name type="scientific">Mucilaginibacter pallidiroseus</name>
    <dbReference type="NCBI Taxonomy" id="2599295"/>
    <lineage>
        <taxon>Bacteria</taxon>
        <taxon>Pseudomonadati</taxon>
        <taxon>Bacteroidota</taxon>
        <taxon>Sphingobacteriia</taxon>
        <taxon>Sphingobacteriales</taxon>
        <taxon>Sphingobacteriaceae</taxon>
        <taxon>Mucilaginibacter</taxon>
    </lineage>
</organism>
<accession>A0A563UCC3</accession>
<evidence type="ECO:0000256" key="1">
    <source>
        <dbReference type="SAM" id="SignalP"/>
    </source>
</evidence>
<dbReference type="Proteomes" id="UP000320042">
    <property type="component" value="Unassembled WGS sequence"/>
</dbReference>
<proteinExistence type="predicted"/>
<keyword evidence="3" id="KW-1185">Reference proteome</keyword>
<dbReference type="OrthoDB" id="10003294at2"/>
<feature type="signal peptide" evidence="1">
    <location>
        <begin position="1"/>
        <end position="20"/>
    </location>
</feature>
<name>A0A563UCC3_9SPHI</name>
<dbReference type="EMBL" id="VOEJ01000005">
    <property type="protein sequence ID" value="TWR29017.1"/>
    <property type="molecule type" value="Genomic_DNA"/>
</dbReference>
<sequence>MAKIALEICTLLALNFSVKAQTSKSSVLVNPFANMAFANAYKDTVTLYATYTGETGKVSETACSP</sequence>